<dbReference type="PANTHER" id="PTHR36507">
    <property type="entry name" value="BLL1555 PROTEIN"/>
    <property type="match status" value="1"/>
</dbReference>
<dbReference type="AlphaFoldDB" id="A0A075MWQ8"/>
<dbReference type="eggNOG" id="arCOG02926">
    <property type="taxonomic scope" value="Archaea"/>
</dbReference>
<reference evidence="1 2" key="1">
    <citation type="journal article" date="2014" name="PLoS ONE">
        <title>Genome Sequence of Candidatus Nitrososphaera evergladensis from Group I.1b Enriched from Everglades Soil Reveals Novel Genomic Features of the Ammonia-Oxidizing Archaea.</title>
        <authorList>
            <person name="Zhalnina K.V."/>
            <person name="Dias R."/>
            <person name="Leonard M.T."/>
            <person name="Dorr de Quadros P."/>
            <person name="Camargo F.A."/>
            <person name="Drew J.C."/>
            <person name="Farmerie W.G."/>
            <person name="Daroub S.H."/>
            <person name="Triplett E.W."/>
        </authorList>
    </citation>
    <scope>NUCLEOTIDE SEQUENCE [LARGE SCALE GENOMIC DNA]</scope>
    <source>
        <strain evidence="1 2">SR1</strain>
    </source>
</reference>
<keyword evidence="2" id="KW-1185">Reference proteome</keyword>
<dbReference type="OrthoDB" id="11088at2157"/>
<dbReference type="Proteomes" id="UP000028194">
    <property type="component" value="Chromosome"/>
</dbReference>
<dbReference type="PANTHER" id="PTHR36507:SF1">
    <property type="entry name" value="BLL1555 PROTEIN"/>
    <property type="match status" value="1"/>
</dbReference>
<dbReference type="KEGG" id="nev:NTE_03520"/>
<dbReference type="SUPFAM" id="SSF49503">
    <property type="entry name" value="Cupredoxins"/>
    <property type="match status" value="1"/>
</dbReference>
<sequence length="281" mass="31129">MINFKTSAPLWACMVAAVLLAAVLLPSAAILTPNSAYAFHTFGGTYVVTIVPGAAQKESLYHYYPPKIAVPRHTEVAWFENDPEQPHTVTSGSPGSPDSGQLFNSGVMSYLYFFQYEFDKAGDYSYYCQIHPWRTGLVHVSDQSTLGKNFEFSTGTGSTWSLSEFDRNLLKFEPTTVSLEETTPASYYFTMANSDTKQTVYSHYFPSTNNLQVELISGSNYNQTTTYGPDRASTIHSNPGAFHVQGNFAPGNYTISVVLYSVNGKLSDPLPLDQFKFQLTQ</sequence>
<dbReference type="GeneID" id="41599141"/>
<dbReference type="EMBL" id="CP007174">
    <property type="protein sequence ID" value="AIF85548.1"/>
    <property type="molecule type" value="Genomic_DNA"/>
</dbReference>
<protein>
    <submittedName>
        <fullName evidence="1">Plastocyanin</fullName>
    </submittedName>
</protein>
<proteinExistence type="predicted"/>
<dbReference type="InterPro" id="IPR052721">
    <property type="entry name" value="ET_Amicyanin"/>
</dbReference>
<dbReference type="Gene3D" id="2.60.40.420">
    <property type="entry name" value="Cupredoxins - blue copper proteins"/>
    <property type="match status" value="1"/>
</dbReference>
<gene>
    <name evidence="1" type="ORF">NTE_03520</name>
</gene>
<dbReference type="RefSeq" id="WP_158385703.1">
    <property type="nucleotide sequence ID" value="NZ_CP007174.1"/>
</dbReference>
<evidence type="ECO:0000313" key="2">
    <source>
        <dbReference type="Proteomes" id="UP000028194"/>
    </source>
</evidence>
<evidence type="ECO:0000313" key="1">
    <source>
        <dbReference type="EMBL" id="AIF85548.1"/>
    </source>
</evidence>
<accession>A0A075MWQ8</accession>
<dbReference type="HOGENOM" id="CLU_989026_0_0_2"/>
<dbReference type="InterPro" id="IPR008972">
    <property type="entry name" value="Cupredoxin"/>
</dbReference>
<dbReference type="STRING" id="1459636.NTE_03520"/>
<name>A0A075MWQ8_9ARCH</name>
<organism evidence="1 2">
    <name type="scientific">Candidatus Nitrososphaera evergladensis SR1</name>
    <dbReference type="NCBI Taxonomy" id="1459636"/>
    <lineage>
        <taxon>Archaea</taxon>
        <taxon>Nitrososphaerota</taxon>
        <taxon>Nitrososphaeria</taxon>
        <taxon>Nitrososphaerales</taxon>
        <taxon>Nitrososphaeraceae</taxon>
        <taxon>Nitrososphaera</taxon>
    </lineage>
</organism>